<keyword evidence="7" id="KW-0472">Membrane</keyword>
<keyword evidence="10" id="KW-1185">Reference proteome</keyword>
<keyword evidence="2" id="KW-0805">Transcription regulation</keyword>
<evidence type="ECO:0000256" key="6">
    <source>
        <dbReference type="SAM" id="MobiDB-lite"/>
    </source>
</evidence>
<dbReference type="InterPro" id="IPR007219">
    <property type="entry name" value="XnlR_reg_dom"/>
</dbReference>
<feature type="compositionally biased region" description="Basic and acidic residues" evidence="6">
    <location>
        <begin position="733"/>
        <end position="743"/>
    </location>
</feature>
<dbReference type="PANTHER" id="PTHR46910:SF2">
    <property type="entry name" value="ZN(II)2CYS6 TRANSCRIPTION FACTOR (EUROFUNG)"/>
    <property type="match status" value="1"/>
</dbReference>
<keyword evidence="7" id="KW-0812">Transmembrane</keyword>
<keyword evidence="1" id="KW-0479">Metal-binding</keyword>
<accession>A0A443HQZ6</accession>
<evidence type="ECO:0000313" key="9">
    <source>
        <dbReference type="EMBL" id="RWQ94211.1"/>
    </source>
</evidence>
<evidence type="ECO:0000256" key="3">
    <source>
        <dbReference type="ARBA" id="ARBA00023125"/>
    </source>
</evidence>
<feature type="region of interest" description="Disordered" evidence="6">
    <location>
        <begin position="188"/>
        <end position="213"/>
    </location>
</feature>
<dbReference type="GO" id="GO:0000981">
    <property type="term" value="F:DNA-binding transcription factor activity, RNA polymerase II-specific"/>
    <property type="evidence" value="ECO:0007669"/>
    <property type="project" value="InterPro"/>
</dbReference>
<protein>
    <submittedName>
        <fullName evidence="9">Putative C6 transcription factor</fullName>
    </submittedName>
</protein>
<keyword evidence="5" id="KW-0539">Nucleus</keyword>
<dbReference type="GO" id="GO:0006351">
    <property type="term" value="P:DNA-templated transcription"/>
    <property type="evidence" value="ECO:0007669"/>
    <property type="project" value="InterPro"/>
</dbReference>
<gene>
    <name evidence="9" type="ORF">C8Q69DRAFT_320069</name>
</gene>
<dbReference type="GO" id="GO:0008270">
    <property type="term" value="F:zinc ion binding"/>
    <property type="evidence" value="ECO:0007669"/>
    <property type="project" value="InterPro"/>
</dbReference>
<evidence type="ECO:0000256" key="2">
    <source>
        <dbReference type="ARBA" id="ARBA00023015"/>
    </source>
</evidence>
<evidence type="ECO:0000256" key="4">
    <source>
        <dbReference type="ARBA" id="ARBA00023163"/>
    </source>
</evidence>
<dbReference type="InterPro" id="IPR001138">
    <property type="entry name" value="Zn2Cys6_DnaBD"/>
</dbReference>
<dbReference type="Pfam" id="PF04082">
    <property type="entry name" value="Fungal_trans"/>
    <property type="match status" value="1"/>
</dbReference>
<dbReference type="RefSeq" id="XP_028483856.1">
    <property type="nucleotide sequence ID" value="XM_028627354.1"/>
</dbReference>
<dbReference type="SMART" id="SM00066">
    <property type="entry name" value="GAL4"/>
    <property type="match status" value="1"/>
</dbReference>
<dbReference type="PROSITE" id="PS00463">
    <property type="entry name" value="ZN2_CY6_FUNGAL_1"/>
    <property type="match status" value="1"/>
</dbReference>
<evidence type="ECO:0000256" key="5">
    <source>
        <dbReference type="ARBA" id="ARBA00023242"/>
    </source>
</evidence>
<feature type="transmembrane region" description="Helical" evidence="7">
    <location>
        <begin position="632"/>
        <end position="653"/>
    </location>
</feature>
<keyword evidence="4" id="KW-0804">Transcription</keyword>
<dbReference type="Gene3D" id="4.10.240.10">
    <property type="entry name" value="Zn(2)-C6 fungal-type DNA-binding domain"/>
    <property type="match status" value="1"/>
</dbReference>
<dbReference type="Proteomes" id="UP000283841">
    <property type="component" value="Unassembled WGS sequence"/>
</dbReference>
<name>A0A443HQZ6_BYSSP</name>
<dbReference type="EMBL" id="RCNU01000008">
    <property type="protein sequence ID" value="RWQ94211.1"/>
    <property type="molecule type" value="Genomic_DNA"/>
</dbReference>
<reference evidence="9 10" key="1">
    <citation type="journal article" date="2018" name="Front. Microbiol.">
        <title>Genomic and genetic insights into a cosmopolitan fungus, Paecilomyces variotii (Eurotiales).</title>
        <authorList>
            <person name="Urquhart A.S."/>
            <person name="Mondo S.J."/>
            <person name="Makela M.R."/>
            <person name="Hane J.K."/>
            <person name="Wiebenga A."/>
            <person name="He G."/>
            <person name="Mihaltcheva S."/>
            <person name="Pangilinan J."/>
            <person name="Lipzen A."/>
            <person name="Barry K."/>
            <person name="de Vries R.P."/>
            <person name="Grigoriev I.V."/>
            <person name="Idnurm A."/>
        </authorList>
    </citation>
    <scope>NUCLEOTIDE SEQUENCE [LARGE SCALE GENOMIC DNA]</scope>
    <source>
        <strain evidence="9 10">CBS 101075</strain>
    </source>
</reference>
<dbReference type="PROSITE" id="PS50048">
    <property type="entry name" value="ZN2_CY6_FUNGAL_2"/>
    <property type="match status" value="1"/>
</dbReference>
<dbReference type="SUPFAM" id="SSF57701">
    <property type="entry name" value="Zn2/Cys6 DNA-binding domain"/>
    <property type="match status" value="1"/>
</dbReference>
<feature type="compositionally biased region" description="Low complexity" evidence="6">
    <location>
        <begin position="197"/>
        <end position="210"/>
    </location>
</feature>
<dbReference type="CDD" id="cd00067">
    <property type="entry name" value="GAL4"/>
    <property type="match status" value="1"/>
</dbReference>
<dbReference type="InterPro" id="IPR050987">
    <property type="entry name" value="AtrR-like"/>
</dbReference>
<organism evidence="9 10">
    <name type="scientific">Byssochlamys spectabilis</name>
    <name type="common">Paecilomyces variotii</name>
    <dbReference type="NCBI Taxonomy" id="264951"/>
    <lineage>
        <taxon>Eukaryota</taxon>
        <taxon>Fungi</taxon>
        <taxon>Dikarya</taxon>
        <taxon>Ascomycota</taxon>
        <taxon>Pezizomycotina</taxon>
        <taxon>Eurotiomycetes</taxon>
        <taxon>Eurotiomycetidae</taxon>
        <taxon>Eurotiales</taxon>
        <taxon>Thermoascaceae</taxon>
        <taxon>Paecilomyces</taxon>
    </lineage>
</organism>
<dbReference type="STRING" id="264951.A0A443HQZ6"/>
<keyword evidence="3" id="KW-0238">DNA-binding</keyword>
<dbReference type="AlphaFoldDB" id="A0A443HQZ6"/>
<proteinExistence type="predicted"/>
<keyword evidence="7" id="KW-1133">Transmembrane helix</keyword>
<evidence type="ECO:0000256" key="7">
    <source>
        <dbReference type="SAM" id="Phobius"/>
    </source>
</evidence>
<dbReference type="GO" id="GO:0003677">
    <property type="term" value="F:DNA binding"/>
    <property type="evidence" value="ECO:0007669"/>
    <property type="project" value="UniProtKB-KW"/>
</dbReference>
<dbReference type="PANTHER" id="PTHR46910">
    <property type="entry name" value="TRANSCRIPTION FACTOR PDR1"/>
    <property type="match status" value="1"/>
</dbReference>
<evidence type="ECO:0000259" key="8">
    <source>
        <dbReference type="PROSITE" id="PS50048"/>
    </source>
</evidence>
<dbReference type="InterPro" id="IPR036864">
    <property type="entry name" value="Zn2-C6_fun-type_DNA-bd_sf"/>
</dbReference>
<dbReference type="SMART" id="SM00906">
    <property type="entry name" value="Fungal_trans"/>
    <property type="match status" value="1"/>
</dbReference>
<comment type="caution">
    <text evidence="9">The sequence shown here is derived from an EMBL/GenBank/DDBJ whole genome shotgun (WGS) entry which is preliminary data.</text>
</comment>
<feature type="domain" description="Zn(2)-C6 fungal-type" evidence="8">
    <location>
        <begin position="48"/>
        <end position="80"/>
    </location>
</feature>
<evidence type="ECO:0000313" key="10">
    <source>
        <dbReference type="Proteomes" id="UP000283841"/>
    </source>
</evidence>
<feature type="compositionally biased region" description="Basic and acidic residues" evidence="6">
    <location>
        <begin position="715"/>
        <end position="725"/>
    </location>
</feature>
<dbReference type="GeneID" id="39596631"/>
<evidence type="ECO:0000256" key="1">
    <source>
        <dbReference type="ARBA" id="ARBA00022723"/>
    </source>
</evidence>
<dbReference type="CDD" id="cd12148">
    <property type="entry name" value="fungal_TF_MHR"/>
    <property type="match status" value="1"/>
</dbReference>
<dbReference type="VEuPathDB" id="FungiDB:C8Q69DRAFT_320069"/>
<feature type="region of interest" description="Disordered" evidence="6">
    <location>
        <begin position="715"/>
        <end position="746"/>
    </location>
</feature>
<sequence length="904" mass="102419">MQQADPLVGRKLAARQTVSQRTMDLPLSEGEETQEDLAAGFRSRPSMACDMCRRRKIKCQPELSGKGCVQCMRRKIKCNYGSKKLRRESLKREQHIRWLENRLKRVQEILKSAGVLDENYVDEDITVAEDDQLAGYEHDLGGEQRDDDEDHWEVEDAIGTEPSWQDGLFPSAYGSMDVVSCPIPQTTQSAATGRIQSVSLTPSSSSSEDQSMTELDSLTSYIITTNEKDEPRYFGRASTLSIFSADGLQWIRHKTGDDSIPDTIFARPPDENTSKYYPPDVYHDIFESHVYKPLPPRTEVFTLLKHYFRDANRLFPIYHEASFMRLVEWQYRQQTCKDAALWASINVMIAVAYRYRLANSIRPERDNEKAWLYFKNALSVLADLTLRRTDLLSAQALLTMAMFLRGNSTLQTALPLVTAAMRICHQLGLHRRSTGNGLPLVEQEQRRRVFWVGYVLDQSVSIRAGNAPSQADDFDVDFPTDNIDDQEDGPDVQWFSLLARLSVIKGRIYKRLYSAKSLRRSPREIIATIKELNAELDEWKSNSQEIVHREQGNDERDFMFNLSRMALELAYYNAVIMVNRMPVLHDSFLVVHFPAAVTRPYFAQALESNAICVQAARDSLRLMNTMPWGDVAWMWALLYYLFLSTIIVFVNILRNATHPKAREDLRSLSMAVTFFNTLAPGDGIRSSAKFMTNTCSVFERIAKAVVERAEKDSKSRKSLRGEKISDISAPINEQKDSTLRGSEKTTCLAEPSEAVENVTNAGIPTAEGYGSTVAADPHNSEDHFSYITNPSTAGAVEEAREHAERISGLTNLDPPISDAYTFFNNMLVPPDLWQIPMGADWELRNQFPGAVFSQGFSELHGPGGVLEGMPIPEQPVYGYGMPNLQQDNQRDGNCNTYDLYDFFQ</sequence>